<dbReference type="RefSeq" id="WP_344328210.1">
    <property type="nucleotide sequence ID" value="NZ_BAAAPY010000007.1"/>
</dbReference>
<dbReference type="Pfam" id="PF00582">
    <property type="entry name" value="Usp"/>
    <property type="match status" value="1"/>
</dbReference>
<evidence type="ECO:0000313" key="3">
    <source>
        <dbReference type="EMBL" id="GAA2080889.1"/>
    </source>
</evidence>
<feature type="domain" description="UspA" evidence="2">
    <location>
        <begin position="3"/>
        <end position="125"/>
    </location>
</feature>
<dbReference type="InterPro" id="IPR006016">
    <property type="entry name" value="UspA"/>
</dbReference>
<evidence type="ECO:0000259" key="2">
    <source>
        <dbReference type="Pfam" id="PF00582"/>
    </source>
</evidence>
<dbReference type="PANTHER" id="PTHR46268">
    <property type="entry name" value="STRESS RESPONSE PROTEIN NHAX"/>
    <property type="match status" value="1"/>
</dbReference>
<dbReference type="PRINTS" id="PR01438">
    <property type="entry name" value="UNVRSLSTRESS"/>
</dbReference>
<dbReference type="InterPro" id="IPR006015">
    <property type="entry name" value="Universal_stress_UspA"/>
</dbReference>
<comment type="caution">
    <text evidence="3">The sequence shown here is derived from an EMBL/GenBank/DDBJ whole genome shotgun (WGS) entry which is preliminary data.</text>
</comment>
<reference evidence="3 4" key="1">
    <citation type="journal article" date="2019" name="Int. J. Syst. Evol. Microbiol.">
        <title>The Global Catalogue of Microorganisms (GCM) 10K type strain sequencing project: providing services to taxonomists for standard genome sequencing and annotation.</title>
        <authorList>
            <consortium name="The Broad Institute Genomics Platform"/>
            <consortium name="The Broad Institute Genome Sequencing Center for Infectious Disease"/>
            <person name="Wu L."/>
            <person name="Ma J."/>
        </authorList>
    </citation>
    <scope>NUCLEOTIDE SEQUENCE [LARGE SCALE GENOMIC DNA]</scope>
    <source>
        <strain evidence="3 4">JCM 15749</strain>
    </source>
</reference>
<dbReference type="PANTHER" id="PTHR46268:SF6">
    <property type="entry name" value="UNIVERSAL STRESS PROTEIN UP12"/>
    <property type="match status" value="1"/>
</dbReference>
<name>A0ABN2W408_9ACTN</name>
<organism evidence="3 4">
    <name type="scientific">Aeromicrobium halocynthiae</name>
    <dbReference type="NCBI Taxonomy" id="560557"/>
    <lineage>
        <taxon>Bacteria</taxon>
        <taxon>Bacillati</taxon>
        <taxon>Actinomycetota</taxon>
        <taxon>Actinomycetes</taxon>
        <taxon>Propionibacteriales</taxon>
        <taxon>Nocardioidaceae</taxon>
        <taxon>Aeromicrobium</taxon>
    </lineage>
</organism>
<protein>
    <submittedName>
        <fullName evidence="3">Universal stress protein</fullName>
    </submittedName>
</protein>
<proteinExistence type="inferred from homology"/>
<accession>A0ABN2W408</accession>
<gene>
    <name evidence="3" type="ORF">GCM10009821_21780</name>
</gene>
<sequence>MSTIVVGYVVTAEGDAAWNWAVEHARLTGSRIVAVASSSPDPDVSSEAVVSQLEEALTTAGVDGEVVHFIGTSGAPDSILDNAQRHDADLIVIGQRRRSPVGKIMLGSTSQRVLLEADCPVVAVKAPR</sequence>
<comment type="similarity">
    <text evidence="1">Belongs to the universal stress protein A family.</text>
</comment>
<dbReference type="Proteomes" id="UP001501480">
    <property type="component" value="Unassembled WGS sequence"/>
</dbReference>
<dbReference type="Gene3D" id="3.40.50.620">
    <property type="entry name" value="HUPs"/>
    <property type="match status" value="1"/>
</dbReference>
<dbReference type="SUPFAM" id="SSF52402">
    <property type="entry name" value="Adenine nucleotide alpha hydrolases-like"/>
    <property type="match status" value="1"/>
</dbReference>
<evidence type="ECO:0000256" key="1">
    <source>
        <dbReference type="ARBA" id="ARBA00008791"/>
    </source>
</evidence>
<dbReference type="InterPro" id="IPR014729">
    <property type="entry name" value="Rossmann-like_a/b/a_fold"/>
</dbReference>
<evidence type="ECO:0000313" key="4">
    <source>
        <dbReference type="Proteomes" id="UP001501480"/>
    </source>
</evidence>
<dbReference type="CDD" id="cd00293">
    <property type="entry name" value="USP-like"/>
    <property type="match status" value="1"/>
</dbReference>
<keyword evidence="4" id="KW-1185">Reference proteome</keyword>
<dbReference type="EMBL" id="BAAAPY010000007">
    <property type="protein sequence ID" value="GAA2080889.1"/>
    <property type="molecule type" value="Genomic_DNA"/>
</dbReference>